<dbReference type="GO" id="GO:0015297">
    <property type="term" value="F:antiporter activity"/>
    <property type="evidence" value="ECO:0007669"/>
    <property type="project" value="UniProtKB-KW"/>
</dbReference>
<gene>
    <name evidence="14" type="ORF">EFD62_16495</name>
</gene>
<dbReference type="GO" id="GO:0005886">
    <property type="term" value="C:plasma membrane"/>
    <property type="evidence" value="ECO:0007669"/>
    <property type="project" value="UniProtKB-SubCell"/>
</dbReference>
<feature type="transmembrane region" description="Helical" evidence="13">
    <location>
        <begin position="174"/>
        <end position="196"/>
    </location>
</feature>
<feature type="transmembrane region" description="Helical" evidence="13">
    <location>
        <begin position="107"/>
        <end position="128"/>
    </location>
</feature>
<evidence type="ECO:0000256" key="12">
    <source>
        <dbReference type="ARBA" id="ARBA00031636"/>
    </source>
</evidence>
<evidence type="ECO:0000256" key="6">
    <source>
        <dbReference type="ARBA" id="ARBA00022449"/>
    </source>
</evidence>
<dbReference type="PANTHER" id="PTHR43298">
    <property type="entry name" value="MULTIDRUG RESISTANCE PROTEIN NORM-RELATED"/>
    <property type="match status" value="1"/>
</dbReference>
<evidence type="ECO:0000256" key="7">
    <source>
        <dbReference type="ARBA" id="ARBA00022475"/>
    </source>
</evidence>
<dbReference type="PANTHER" id="PTHR43298:SF2">
    <property type="entry name" value="FMN_FAD EXPORTER YEEO-RELATED"/>
    <property type="match status" value="1"/>
</dbReference>
<keyword evidence="15" id="KW-1185">Reference proteome</keyword>
<dbReference type="CDD" id="cd13137">
    <property type="entry name" value="MATE_NorM_like"/>
    <property type="match status" value="1"/>
</dbReference>
<evidence type="ECO:0000313" key="15">
    <source>
        <dbReference type="Proteomes" id="UP000289166"/>
    </source>
</evidence>
<dbReference type="GO" id="GO:0042910">
    <property type="term" value="F:xenobiotic transmembrane transporter activity"/>
    <property type="evidence" value="ECO:0007669"/>
    <property type="project" value="InterPro"/>
</dbReference>
<feature type="transmembrane region" description="Helical" evidence="13">
    <location>
        <begin position="328"/>
        <end position="347"/>
    </location>
</feature>
<keyword evidence="7" id="KW-1003">Cell membrane</keyword>
<keyword evidence="5" id="KW-0813">Transport</keyword>
<comment type="caution">
    <text evidence="14">The sequence shown here is derived from an EMBL/GenBank/DDBJ whole genome shotgun (WGS) entry which is preliminary data.</text>
</comment>
<dbReference type="PIRSF" id="PIRSF006603">
    <property type="entry name" value="DinF"/>
    <property type="match status" value="1"/>
</dbReference>
<dbReference type="Pfam" id="PF01554">
    <property type="entry name" value="MatE"/>
    <property type="match status" value="2"/>
</dbReference>
<evidence type="ECO:0000256" key="2">
    <source>
        <dbReference type="ARBA" id="ARBA00004651"/>
    </source>
</evidence>
<evidence type="ECO:0000256" key="8">
    <source>
        <dbReference type="ARBA" id="ARBA00022692"/>
    </source>
</evidence>
<evidence type="ECO:0000256" key="5">
    <source>
        <dbReference type="ARBA" id="ARBA00022448"/>
    </source>
</evidence>
<name>A0A4Q0I0D8_9FIRM</name>
<keyword evidence="10" id="KW-0406">Ion transport</keyword>
<accession>A0A4Q0I0D8</accession>
<comment type="function">
    <text evidence="1">Multidrug efflux pump.</text>
</comment>
<keyword evidence="6" id="KW-0050">Antiport</keyword>
<comment type="similarity">
    <text evidence="3">Belongs to the multi antimicrobial extrusion (MATE) (TC 2.A.66.1) family.</text>
</comment>
<dbReference type="RefSeq" id="WP_069195338.1">
    <property type="nucleotide sequence ID" value="NZ_RLII01000044.1"/>
</dbReference>
<feature type="transmembrane region" description="Helical" evidence="13">
    <location>
        <begin position="140"/>
        <end position="162"/>
    </location>
</feature>
<protein>
    <recommendedName>
        <fullName evidence="4">Probable multidrug resistance protein NorM</fullName>
    </recommendedName>
    <alternativeName>
        <fullName evidence="12">Multidrug-efflux transporter</fullName>
    </alternativeName>
</protein>
<keyword evidence="11 13" id="KW-0472">Membrane</keyword>
<evidence type="ECO:0000256" key="1">
    <source>
        <dbReference type="ARBA" id="ARBA00003408"/>
    </source>
</evidence>
<feature type="transmembrane region" description="Helical" evidence="13">
    <location>
        <begin position="65"/>
        <end position="87"/>
    </location>
</feature>
<dbReference type="OrthoDB" id="62420at2"/>
<evidence type="ECO:0000256" key="3">
    <source>
        <dbReference type="ARBA" id="ARBA00010199"/>
    </source>
</evidence>
<dbReference type="GO" id="GO:0006811">
    <property type="term" value="P:monoatomic ion transport"/>
    <property type="evidence" value="ECO:0007669"/>
    <property type="project" value="UniProtKB-KW"/>
</dbReference>
<evidence type="ECO:0000256" key="13">
    <source>
        <dbReference type="SAM" id="Phobius"/>
    </source>
</evidence>
<reference evidence="15" key="1">
    <citation type="submission" date="2018-11" db="EMBL/GenBank/DDBJ databases">
        <title>Genome sequencing of a novel mesophilic and cellulolytic organism within the genus Hungateiclostridium.</title>
        <authorList>
            <person name="Rettenmaier R."/>
            <person name="Liebl W."/>
            <person name="Zverlov V."/>
        </authorList>
    </citation>
    <scope>NUCLEOTIDE SEQUENCE [LARGE SCALE GENOMIC DNA]</scope>
    <source>
        <strain evidence="15">N2K1</strain>
    </source>
</reference>
<keyword evidence="8 13" id="KW-0812">Transmembrane</keyword>
<dbReference type="NCBIfam" id="TIGR00797">
    <property type="entry name" value="matE"/>
    <property type="match status" value="1"/>
</dbReference>
<sequence>MFKILRKHGQSQSYSKQMRREVISLTWPAFIELVMSTMFGMIDMIMVGRLSPAAITAVGLTNQPFMLLLAIFSAVNVGTTTIVAWNIGAGNVKKANTVARQTIALNFIMGIIVGAVGVALAHHTVVFMGAEADTMKDATAYFQIVSAGLVFQAVNMGVTAALRGAGETSLPMLYNVGSNLFNVLGNYLLIFGKFGFPKLGVAGAAISTTVSRFIACVIGLYIVFFSKWSVISIKVRGSYRINFDIAKEVFSIGLPSALEQFVIQGGLMMFARTVSSLGTQIFAAHQIGLTICGLTFSPSMAFGVAGTTLVGQCLGANDEKRAQKYADIIHHMAIAVACLMGVVFILFSYPLACLYTDDMAVATMASVVLKIMALAQPGQSTQLSLAGVLRGAGDTMFPLYASAFGIWGFRVLVAYIFVSVFHWGLIGAWAALVLDQYTRAAIVYFRYISGKWKYIKSRAEEVKEIEACS</sequence>
<evidence type="ECO:0000256" key="10">
    <source>
        <dbReference type="ARBA" id="ARBA00023065"/>
    </source>
</evidence>
<comment type="subcellular location">
    <subcellularLocation>
        <location evidence="2">Cell membrane</location>
        <topology evidence="2">Multi-pass membrane protein</topology>
    </subcellularLocation>
</comment>
<dbReference type="EMBL" id="RLII01000044">
    <property type="protein sequence ID" value="RXE57660.1"/>
    <property type="molecule type" value="Genomic_DNA"/>
</dbReference>
<dbReference type="InterPro" id="IPR050222">
    <property type="entry name" value="MATE_MdtK"/>
</dbReference>
<organism evidence="14 15">
    <name type="scientific">Acetivibrio mesophilus</name>
    <dbReference type="NCBI Taxonomy" id="2487273"/>
    <lineage>
        <taxon>Bacteria</taxon>
        <taxon>Bacillati</taxon>
        <taxon>Bacillota</taxon>
        <taxon>Clostridia</taxon>
        <taxon>Eubacteriales</taxon>
        <taxon>Oscillospiraceae</taxon>
        <taxon>Acetivibrio</taxon>
    </lineage>
</organism>
<keyword evidence="9 13" id="KW-1133">Transmembrane helix</keyword>
<feature type="transmembrane region" description="Helical" evidence="13">
    <location>
        <begin position="21"/>
        <end position="45"/>
    </location>
</feature>
<evidence type="ECO:0000313" key="14">
    <source>
        <dbReference type="EMBL" id="RXE57660.1"/>
    </source>
</evidence>
<evidence type="ECO:0000256" key="9">
    <source>
        <dbReference type="ARBA" id="ARBA00022989"/>
    </source>
</evidence>
<evidence type="ECO:0000256" key="4">
    <source>
        <dbReference type="ARBA" id="ARBA00020268"/>
    </source>
</evidence>
<evidence type="ECO:0000256" key="11">
    <source>
        <dbReference type="ARBA" id="ARBA00023136"/>
    </source>
</evidence>
<feature type="transmembrane region" description="Helical" evidence="13">
    <location>
        <begin position="202"/>
        <end position="224"/>
    </location>
</feature>
<dbReference type="Proteomes" id="UP000289166">
    <property type="component" value="Unassembled WGS sequence"/>
</dbReference>
<dbReference type="InterPro" id="IPR002528">
    <property type="entry name" value="MATE_fam"/>
</dbReference>
<proteinExistence type="inferred from homology"/>
<dbReference type="InterPro" id="IPR048279">
    <property type="entry name" value="MdtK-like"/>
</dbReference>
<dbReference type="AlphaFoldDB" id="A0A4Q0I0D8"/>